<dbReference type="OrthoDB" id="9788394at2"/>
<evidence type="ECO:0000313" key="2">
    <source>
        <dbReference type="EMBL" id="ROR32319.1"/>
    </source>
</evidence>
<dbReference type="CDD" id="cd03116">
    <property type="entry name" value="MobB"/>
    <property type="match status" value="1"/>
</dbReference>
<dbReference type="InterPro" id="IPR027417">
    <property type="entry name" value="P-loop_NTPase"/>
</dbReference>
<dbReference type="NCBIfam" id="TIGR00176">
    <property type="entry name" value="mobB"/>
    <property type="match status" value="1"/>
</dbReference>
<organism evidence="2 3">
    <name type="scientific">Inmirania thermothiophila</name>
    <dbReference type="NCBI Taxonomy" id="1750597"/>
    <lineage>
        <taxon>Bacteria</taxon>
        <taxon>Pseudomonadati</taxon>
        <taxon>Pseudomonadota</taxon>
        <taxon>Gammaproteobacteria</taxon>
        <taxon>Chromatiales</taxon>
        <taxon>Ectothiorhodospiraceae</taxon>
        <taxon>Inmirania</taxon>
    </lineage>
</organism>
<evidence type="ECO:0000259" key="1">
    <source>
        <dbReference type="Pfam" id="PF03205"/>
    </source>
</evidence>
<dbReference type="SUPFAM" id="SSF52540">
    <property type="entry name" value="P-loop containing nucleoside triphosphate hydrolases"/>
    <property type="match status" value="1"/>
</dbReference>
<dbReference type="Proteomes" id="UP000276634">
    <property type="component" value="Unassembled WGS sequence"/>
</dbReference>
<proteinExistence type="predicted"/>
<gene>
    <name evidence="2" type="ORF">EDC57_1517</name>
</gene>
<name>A0A3N1Y0F7_9GAMM</name>
<dbReference type="PANTHER" id="PTHR40072">
    <property type="entry name" value="MOLYBDOPTERIN-GUANINE DINUCLEOTIDE BIOSYNTHESIS ADAPTER PROTEIN-RELATED"/>
    <property type="match status" value="1"/>
</dbReference>
<dbReference type="InterPro" id="IPR052539">
    <property type="entry name" value="MGD_biosynthesis_adapter"/>
</dbReference>
<dbReference type="GO" id="GO:0006777">
    <property type="term" value="P:Mo-molybdopterin cofactor biosynthetic process"/>
    <property type="evidence" value="ECO:0007669"/>
    <property type="project" value="InterPro"/>
</dbReference>
<evidence type="ECO:0000313" key="3">
    <source>
        <dbReference type="Proteomes" id="UP000276634"/>
    </source>
</evidence>
<dbReference type="Gene3D" id="3.40.50.300">
    <property type="entry name" value="P-loop containing nucleotide triphosphate hydrolases"/>
    <property type="match status" value="1"/>
</dbReference>
<reference evidence="2 3" key="1">
    <citation type="submission" date="2018-11" db="EMBL/GenBank/DDBJ databases">
        <title>Genomic Encyclopedia of Type Strains, Phase IV (KMG-IV): sequencing the most valuable type-strain genomes for metagenomic binning, comparative biology and taxonomic classification.</title>
        <authorList>
            <person name="Goeker M."/>
        </authorList>
    </citation>
    <scope>NUCLEOTIDE SEQUENCE [LARGE SCALE GENOMIC DNA]</scope>
    <source>
        <strain evidence="2 3">DSM 100275</strain>
    </source>
</reference>
<dbReference type="Pfam" id="PF03205">
    <property type="entry name" value="MobB"/>
    <property type="match status" value="1"/>
</dbReference>
<dbReference type="RefSeq" id="WP_123401272.1">
    <property type="nucleotide sequence ID" value="NZ_RJVI01000002.1"/>
</dbReference>
<keyword evidence="3" id="KW-1185">Reference proteome</keyword>
<dbReference type="InterPro" id="IPR004435">
    <property type="entry name" value="MobB_dom"/>
</dbReference>
<dbReference type="AlphaFoldDB" id="A0A3N1Y0F7"/>
<accession>A0A3N1Y0F7</accession>
<dbReference type="EMBL" id="RJVI01000002">
    <property type="protein sequence ID" value="ROR32319.1"/>
    <property type="molecule type" value="Genomic_DNA"/>
</dbReference>
<protein>
    <submittedName>
        <fullName evidence="2">Molybdopterin guanine dinucleotide biosynthesis accessory protein MobB</fullName>
    </submittedName>
</protein>
<sequence>MTAPVLGIAAYSGTGKTTLLVRLVPLLKRRGLRLGVVKHAHHDFEIDYPGKDSYEVRKAGAEQVLVASRHRWALVTEMGDTGEPPLDALLERLDRHRLDLVLVEGFKHGRFPKIELHRPVLGRPLLCLEDETVIALATDAPPQRAVPVPVLDLNRPEAIAEFICGRFLPDPKAILQERRATS</sequence>
<dbReference type="PANTHER" id="PTHR40072:SF1">
    <property type="entry name" value="MOLYBDOPTERIN-GUANINE DINUCLEOTIDE BIOSYNTHESIS ADAPTER PROTEIN"/>
    <property type="match status" value="1"/>
</dbReference>
<feature type="domain" description="Molybdopterin-guanine dinucleotide biosynthesis protein B (MobB)" evidence="1">
    <location>
        <begin position="5"/>
        <end position="139"/>
    </location>
</feature>
<dbReference type="FunFam" id="3.40.50.300:FF:000920">
    <property type="entry name" value="Molybdopterin-guanine dinucleotide biosynthesis protein B"/>
    <property type="match status" value="1"/>
</dbReference>
<dbReference type="GO" id="GO:0005525">
    <property type="term" value="F:GTP binding"/>
    <property type="evidence" value="ECO:0007669"/>
    <property type="project" value="InterPro"/>
</dbReference>
<comment type="caution">
    <text evidence="2">The sequence shown here is derived from an EMBL/GenBank/DDBJ whole genome shotgun (WGS) entry which is preliminary data.</text>
</comment>
<dbReference type="NCBIfam" id="NF008021">
    <property type="entry name" value="PRK10751.1"/>
    <property type="match status" value="1"/>
</dbReference>